<feature type="compositionally biased region" description="Basic and acidic residues" evidence="4">
    <location>
        <begin position="815"/>
        <end position="829"/>
    </location>
</feature>
<dbReference type="GO" id="GO:0051015">
    <property type="term" value="F:actin filament binding"/>
    <property type="evidence" value="ECO:0007669"/>
    <property type="project" value="InterPro"/>
</dbReference>
<reference evidence="5" key="1">
    <citation type="submission" date="2023-10" db="EMBL/GenBank/DDBJ databases">
        <title>Genome assembly of Pristionchus species.</title>
        <authorList>
            <person name="Yoshida K."/>
            <person name="Sommer R.J."/>
        </authorList>
    </citation>
    <scope>NUCLEOTIDE SEQUENCE</scope>
    <source>
        <strain evidence="5">RS0144</strain>
    </source>
</reference>
<feature type="compositionally biased region" description="Basic and acidic residues" evidence="4">
    <location>
        <begin position="460"/>
        <end position="482"/>
    </location>
</feature>
<evidence type="ECO:0000256" key="4">
    <source>
        <dbReference type="SAM" id="MobiDB-lite"/>
    </source>
</evidence>
<feature type="repeat" description="Filamin" evidence="3">
    <location>
        <begin position="1"/>
        <end position="54"/>
    </location>
</feature>
<feature type="compositionally biased region" description="Polar residues" evidence="4">
    <location>
        <begin position="449"/>
        <end position="458"/>
    </location>
</feature>
<feature type="repeat" description="Filamin" evidence="3">
    <location>
        <begin position="52"/>
        <end position="145"/>
    </location>
</feature>
<dbReference type="PANTHER" id="PTHR38537:SF16">
    <property type="entry name" value="CALPONIN-HOMOLOGY (CH) DOMAIN-CONTAINING PROTEIN"/>
    <property type="match status" value="1"/>
</dbReference>
<evidence type="ECO:0000256" key="2">
    <source>
        <dbReference type="ARBA" id="ARBA00022737"/>
    </source>
</evidence>
<keyword evidence="6" id="KW-1185">Reference proteome</keyword>
<protein>
    <submittedName>
        <fullName evidence="5">Uncharacterized protein</fullName>
    </submittedName>
</protein>
<feature type="region of interest" description="Disordered" evidence="4">
    <location>
        <begin position="671"/>
        <end position="929"/>
    </location>
</feature>
<dbReference type="Gene3D" id="2.60.40.10">
    <property type="entry name" value="Immunoglobulins"/>
    <property type="match status" value="4"/>
</dbReference>
<organism evidence="5 6">
    <name type="scientific">Pristionchus entomophagus</name>
    <dbReference type="NCBI Taxonomy" id="358040"/>
    <lineage>
        <taxon>Eukaryota</taxon>
        <taxon>Metazoa</taxon>
        <taxon>Ecdysozoa</taxon>
        <taxon>Nematoda</taxon>
        <taxon>Chromadorea</taxon>
        <taxon>Rhabditida</taxon>
        <taxon>Rhabditina</taxon>
        <taxon>Diplogasteromorpha</taxon>
        <taxon>Diplogasteroidea</taxon>
        <taxon>Neodiplogasteridae</taxon>
        <taxon>Pristionchus</taxon>
    </lineage>
</organism>
<accession>A0AAV5U9K3</accession>
<feature type="repeat" description="Filamin" evidence="3">
    <location>
        <begin position="243"/>
        <end position="342"/>
    </location>
</feature>
<feature type="compositionally biased region" description="Pro residues" evidence="4">
    <location>
        <begin position="623"/>
        <end position="632"/>
    </location>
</feature>
<evidence type="ECO:0000256" key="1">
    <source>
        <dbReference type="ARBA" id="ARBA00009238"/>
    </source>
</evidence>
<feature type="region of interest" description="Disordered" evidence="4">
    <location>
        <begin position="382"/>
        <end position="639"/>
    </location>
</feature>
<dbReference type="PANTHER" id="PTHR38537">
    <property type="entry name" value="JITTERBUG, ISOFORM N"/>
    <property type="match status" value="1"/>
</dbReference>
<comment type="similarity">
    <text evidence="1">Belongs to the filamin family.</text>
</comment>
<dbReference type="AlphaFoldDB" id="A0AAV5U9K3"/>
<feature type="compositionally biased region" description="Basic and acidic residues" evidence="4">
    <location>
        <begin position="671"/>
        <end position="704"/>
    </location>
</feature>
<name>A0AAV5U9K3_9BILA</name>
<evidence type="ECO:0000313" key="6">
    <source>
        <dbReference type="Proteomes" id="UP001432027"/>
    </source>
</evidence>
<keyword evidence="2" id="KW-0677">Repeat</keyword>
<gene>
    <name evidence="5" type="ORF">PENTCL1PPCAC_25229</name>
</gene>
<feature type="non-terminal residue" evidence="5">
    <location>
        <position position="1"/>
    </location>
</feature>
<dbReference type="EMBL" id="BTSX01000006">
    <property type="protein sequence ID" value="GMT03055.1"/>
    <property type="molecule type" value="Genomic_DNA"/>
</dbReference>
<dbReference type="InterPro" id="IPR001298">
    <property type="entry name" value="Filamin/ABP280_rpt"/>
</dbReference>
<dbReference type="PROSITE" id="PS50194">
    <property type="entry name" value="FILAMIN_REPEAT"/>
    <property type="match status" value="4"/>
</dbReference>
<dbReference type="SMART" id="SM00557">
    <property type="entry name" value="IG_FLMN"/>
    <property type="match status" value="3"/>
</dbReference>
<evidence type="ECO:0000256" key="3">
    <source>
        <dbReference type="PROSITE-ProRule" id="PRU00087"/>
    </source>
</evidence>
<dbReference type="InterPro" id="IPR013783">
    <property type="entry name" value="Ig-like_fold"/>
</dbReference>
<feature type="compositionally biased region" description="Basic and acidic residues" evidence="4">
    <location>
        <begin position="765"/>
        <end position="779"/>
    </location>
</feature>
<dbReference type="GO" id="GO:0030036">
    <property type="term" value="P:actin cytoskeleton organization"/>
    <property type="evidence" value="ECO:0007669"/>
    <property type="project" value="InterPro"/>
</dbReference>
<feature type="non-terminal residue" evidence="5">
    <location>
        <position position="955"/>
    </location>
</feature>
<dbReference type="Proteomes" id="UP001432027">
    <property type="component" value="Unassembled WGS sequence"/>
</dbReference>
<dbReference type="SUPFAM" id="SSF81296">
    <property type="entry name" value="E set domains"/>
    <property type="match status" value="4"/>
</dbReference>
<feature type="compositionally biased region" description="Basic and acidic residues" evidence="4">
    <location>
        <begin position="855"/>
        <end position="929"/>
    </location>
</feature>
<feature type="compositionally biased region" description="Polar residues" evidence="4">
    <location>
        <begin position="514"/>
        <end position="531"/>
    </location>
</feature>
<dbReference type="InterPro" id="IPR044801">
    <property type="entry name" value="Filamin"/>
</dbReference>
<sequence>SFIAPSGKQKLARISQIDDETFRAEWKAVEAGEHQIDVRLYDQSVYEEPITCNVGDPDLVTVKGMPKRILSRNLGQEHCFEIDASAAGSGNLEIMINGGRVPCRVRELGSRQYLALFTPGQSTPHTVEMRFNGEEVRGNPWHIQIEDSEGDVISRDDRSMSPRGRSIYSEISGSGLVRAAVGKNSNFDITGDSIELEDIKAVVTTPEGREVLVRITPKGVGKFTAEYRIHEVGEHQLNVWIAGRKVDTSPLYIAGYSSERVKLEPLGGGVPGQPVQFVVDAVDAGKGQLEISVNQGRVPNNVQMQGAGRCLVTFIPQQPGTYVIDVTFNGELVHGCPIRVEILPKQVGQQVVAPLHTTSTTHETTSSTTFQPGAAIAGSTVLGASATGPRSPTSPTLLRAARQREHEGTPRSASLLRDIGSSASTARYDSGGYGRGSSLSPRRGDTVYSPDSYTSPMSTLRREQLDREREYAGVHHEADRQPPSRYYAETTTTHRTESPQATLSRVSDLPPSRQLGSHPTSSGSSATTVHTVQHRTNRSPSPGSRRRPIEQMDPLAAEAERESRRGAWQRDAPPSERGVGYTVAAYGDRGGVGGGGERTDSPTFQTARQRFERREEEVVVPAGRPPPRPITPPRDFDVEEEKHGIMDKIAEKSRDFTDAVEEEVDKAKETLSHFFHRDSKDAKKEGRDRSEEKMMQSPERESSPTRRARIAGRPMTPPRDFDPIPSVIRSSTAPSGAEGAVEKTPFYTSYTEEGTTYRRSMSPQDEYRSTRDRSAEYRTPHMFVETETERTVSPTGDEVRETTTTRTTTYSVSPRAREVDVAITRHSDIVRGPQPRSPLHGGMSPQARLSGSTSPRRDVDRPSEKRDPRIEEHRYPDASLRRVATEAKDKMKETGGRVGDRFTRTQSDEAVDKRERIPSEGDGHLRRTDEIEHIYDDVPRYQSRGGADTTTTVTQ</sequence>
<proteinExistence type="inferred from homology"/>
<feature type="compositionally biased region" description="Polar residues" evidence="4">
    <location>
        <begin position="746"/>
        <end position="763"/>
    </location>
</feature>
<comment type="caution">
    <text evidence="5">The sequence shown here is derived from an EMBL/GenBank/DDBJ whole genome shotgun (WGS) entry which is preliminary data.</text>
</comment>
<dbReference type="Pfam" id="PF00630">
    <property type="entry name" value="Filamin"/>
    <property type="match status" value="3"/>
</dbReference>
<feature type="repeat" description="Filamin" evidence="3">
    <location>
        <begin position="161"/>
        <end position="246"/>
    </location>
</feature>
<dbReference type="InterPro" id="IPR017868">
    <property type="entry name" value="Filamin/ABP280_repeat-like"/>
</dbReference>
<evidence type="ECO:0000313" key="5">
    <source>
        <dbReference type="EMBL" id="GMT03055.1"/>
    </source>
</evidence>
<dbReference type="InterPro" id="IPR014756">
    <property type="entry name" value="Ig_E-set"/>
</dbReference>